<evidence type="ECO:0000313" key="4">
    <source>
        <dbReference type="Proteomes" id="UP000460221"/>
    </source>
</evidence>
<accession>A0A7K1FHY0</accession>
<dbReference type="PANTHER" id="PTHR34094:SF1">
    <property type="entry name" value="PROTEIN FAM185A"/>
    <property type="match status" value="1"/>
</dbReference>
<sequence>MQTFLTPEPVVLELRNAAGEIHVDLTDTTVTTVDVTFTGSRRGGFDDMLGELFRSWNGRRGGSWSPFADGPGASDTAEGGTTTAEHAGPDPVDQVRVEHRPSDDGPDVLVVDTDPAREGRRGAFVVRVTAPLDSGVRIRSQSAPVTVTGPADRVEVRSASGDVRLAHTRGRTVAQTASGDVSLESSTGDVDLRSASGDVRVGRVEGAAVLHSTSGSVRIDEAGGDVSVRNVSGDVRVGDAVAGKAEIHAVSGDVEIGVHAGSVARLDLRTVSGRTDTDFEVRDEQPAADAPQLDIRVKTTSGDIRLRRAA</sequence>
<comment type="caution">
    <text evidence="3">The sequence shown here is derived from an EMBL/GenBank/DDBJ whole genome shotgun (WGS) entry which is preliminary data.</text>
</comment>
<protein>
    <submittedName>
        <fullName evidence="3">DUF4097 family beta strand repeat protein</fullName>
    </submittedName>
</protein>
<name>A0A7K1FHY0_9ACTN</name>
<dbReference type="AlphaFoldDB" id="A0A7K1FHY0"/>
<dbReference type="EMBL" id="WLYK01000001">
    <property type="protein sequence ID" value="MTD13735.1"/>
    <property type="molecule type" value="Genomic_DNA"/>
</dbReference>
<evidence type="ECO:0000313" key="3">
    <source>
        <dbReference type="EMBL" id="MTD13735.1"/>
    </source>
</evidence>
<proteinExistence type="predicted"/>
<keyword evidence="4" id="KW-1185">Reference proteome</keyword>
<feature type="domain" description="DUF4097" evidence="2">
    <location>
        <begin position="148"/>
        <end position="306"/>
    </location>
</feature>
<feature type="region of interest" description="Disordered" evidence="1">
    <location>
        <begin position="60"/>
        <end position="93"/>
    </location>
</feature>
<evidence type="ECO:0000256" key="1">
    <source>
        <dbReference type="SAM" id="MobiDB-lite"/>
    </source>
</evidence>
<feature type="compositionally biased region" description="Low complexity" evidence="1">
    <location>
        <begin position="72"/>
        <end position="86"/>
    </location>
</feature>
<dbReference type="InterPro" id="IPR025164">
    <property type="entry name" value="Toastrack_DUF4097"/>
</dbReference>
<evidence type="ECO:0000259" key="2">
    <source>
        <dbReference type="Pfam" id="PF13349"/>
    </source>
</evidence>
<dbReference type="Proteomes" id="UP000460221">
    <property type="component" value="Unassembled WGS sequence"/>
</dbReference>
<dbReference type="RefSeq" id="WP_154767520.1">
    <property type="nucleotide sequence ID" value="NZ_WLYK01000001.1"/>
</dbReference>
<dbReference type="Pfam" id="PF13349">
    <property type="entry name" value="DUF4097"/>
    <property type="match status" value="1"/>
</dbReference>
<gene>
    <name evidence="3" type="ORF">GIS00_07235</name>
</gene>
<organism evidence="3 4">
    <name type="scientific">Nakamurella alba</name>
    <dbReference type="NCBI Taxonomy" id="2665158"/>
    <lineage>
        <taxon>Bacteria</taxon>
        <taxon>Bacillati</taxon>
        <taxon>Actinomycetota</taxon>
        <taxon>Actinomycetes</taxon>
        <taxon>Nakamurellales</taxon>
        <taxon>Nakamurellaceae</taxon>
        <taxon>Nakamurella</taxon>
    </lineage>
</organism>
<dbReference type="PANTHER" id="PTHR34094">
    <property type="match status" value="1"/>
</dbReference>
<reference evidence="3 4" key="1">
    <citation type="submission" date="2019-11" db="EMBL/GenBank/DDBJ databases">
        <authorList>
            <person name="Jiang L.-Q."/>
        </authorList>
    </citation>
    <scope>NUCLEOTIDE SEQUENCE [LARGE SCALE GENOMIC DNA]</scope>
    <source>
        <strain evidence="3 4">YIM 132087</strain>
    </source>
</reference>